<evidence type="ECO:0000256" key="2">
    <source>
        <dbReference type="ARBA" id="ARBA00022692"/>
    </source>
</evidence>
<dbReference type="NCBIfam" id="TIGR02228">
    <property type="entry name" value="sigpep_I_arch"/>
    <property type="match status" value="1"/>
</dbReference>
<evidence type="ECO:0000256" key="4">
    <source>
        <dbReference type="ARBA" id="ARBA00023136"/>
    </source>
</evidence>
<dbReference type="InterPro" id="IPR036286">
    <property type="entry name" value="LexA/Signal_pep-like_sf"/>
</dbReference>
<accession>A0ABU4FVH0</accession>
<organism evidence="7 8">
    <name type="scientific">Sporosarcina aquimarina</name>
    <dbReference type="NCBI Taxonomy" id="114975"/>
    <lineage>
        <taxon>Bacteria</taxon>
        <taxon>Bacillati</taxon>
        <taxon>Bacillota</taxon>
        <taxon>Bacilli</taxon>
        <taxon>Bacillales</taxon>
        <taxon>Caryophanaceae</taxon>
        <taxon>Sporosarcina</taxon>
    </lineage>
</organism>
<evidence type="ECO:0000256" key="5">
    <source>
        <dbReference type="NCBIfam" id="TIGR02228"/>
    </source>
</evidence>
<dbReference type="CDD" id="cd06530">
    <property type="entry name" value="S26_SPase_I"/>
    <property type="match status" value="1"/>
</dbReference>
<gene>
    <name evidence="7" type="ORF">QT716_01465</name>
</gene>
<dbReference type="Gene3D" id="2.10.109.10">
    <property type="entry name" value="Umud Fragment, subunit A"/>
    <property type="match status" value="1"/>
</dbReference>
<comment type="subcellular location">
    <subcellularLocation>
        <location evidence="1">Membrane</location>
    </subcellularLocation>
</comment>
<keyword evidence="3 6" id="KW-1133">Transmembrane helix</keyword>
<proteinExistence type="predicted"/>
<dbReference type="InterPro" id="IPR019533">
    <property type="entry name" value="Peptidase_S26"/>
</dbReference>
<evidence type="ECO:0000256" key="6">
    <source>
        <dbReference type="SAM" id="Phobius"/>
    </source>
</evidence>
<reference evidence="7 8" key="1">
    <citation type="submission" date="2023-06" db="EMBL/GenBank/DDBJ databases">
        <title>Sporosarcina sp. nov., isolated from Korean traditional fermented seafood 'Jeotgal'.</title>
        <authorList>
            <person name="Yang A.-I."/>
            <person name="Shin N.-R."/>
        </authorList>
    </citation>
    <scope>NUCLEOTIDE SEQUENCE [LARGE SCALE GENOMIC DNA]</scope>
    <source>
        <strain evidence="7 8">KCTC3840</strain>
    </source>
</reference>
<keyword evidence="2 6" id="KW-0812">Transmembrane</keyword>
<sequence>MLSNSMNPIFKTGDMLFVKKVDPTAIHEGDIITFKESGGNLINHRVVDVTDSSGAISFATKDDNNNMVGEELVPSRNLLGKQVFFFPGVGSLVKTIQSPLGLLLVVILPTIGYFAIGLFSRKEDKVSVEGN</sequence>
<dbReference type="SUPFAM" id="SSF51306">
    <property type="entry name" value="LexA/Signal peptidase"/>
    <property type="match status" value="1"/>
</dbReference>
<keyword evidence="4 6" id="KW-0472">Membrane</keyword>
<keyword evidence="7" id="KW-0378">Hydrolase</keyword>
<dbReference type="Proteomes" id="UP001280629">
    <property type="component" value="Unassembled WGS sequence"/>
</dbReference>
<evidence type="ECO:0000256" key="3">
    <source>
        <dbReference type="ARBA" id="ARBA00022989"/>
    </source>
</evidence>
<dbReference type="EC" id="3.4.21.89" evidence="5"/>
<evidence type="ECO:0000256" key="1">
    <source>
        <dbReference type="ARBA" id="ARBA00004370"/>
    </source>
</evidence>
<comment type="caution">
    <text evidence="7">The sequence shown here is derived from an EMBL/GenBank/DDBJ whole genome shotgun (WGS) entry which is preliminary data.</text>
</comment>
<evidence type="ECO:0000313" key="8">
    <source>
        <dbReference type="Proteomes" id="UP001280629"/>
    </source>
</evidence>
<dbReference type="PANTHER" id="PTHR10806">
    <property type="entry name" value="SIGNAL PEPTIDASE COMPLEX CATALYTIC SUBUNIT SEC11"/>
    <property type="match status" value="1"/>
</dbReference>
<name>A0ABU4FVH0_9BACL</name>
<dbReference type="InterPro" id="IPR001733">
    <property type="entry name" value="Peptidase_S26B"/>
</dbReference>
<dbReference type="GO" id="GO:0009003">
    <property type="term" value="F:signal peptidase activity"/>
    <property type="evidence" value="ECO:0007669"/>
    <property type="project" value="UniProtKB-EC"/>
</dbReference>
<protein>
    <recommendedName>
        <fullName evidence="5">Signal peptidase I</fullName>
        <ecNumber evidence="5">3.4.21.89</ecNumber>
    </recommendedName>
</protein>
<evidence type="ECO:0000313" key="7">
    <source>
        <dbReference type="EMBL" id="MDW0108711.1"/>
    </source>
</evidence>
<dbReference type="EMBL" id="JAUBDH010000001">
    <property type="protein sequence ID" value="MDW0108711.1"/>
    <property type="molecule type" value="Genomic_DNA"/>
</dbReference>
<dbReference type="PANTHER" id="PTHR10806:SF6">
    <property type="entry name" value="SIGNAL PEPTIDASE COMPLEX CATALYTIC SUBUNIT SEC11"/>
    <property type="match status" value="1"/>
</dbReference>
<feature type="transmembrane region" description="Helical" evidence="6">
    <location>
        <begin position="100"/>
        <end position="119"/>
    </location>
</feature>
<keyword evidence="8" id="KW-1185">Reference proteome</keyword>